<evidence type="ECO:0000256" key="4">
    <source>
        <dbReference type="SAM" id="SignalP"/>
    </source>
</evidence>
<dbReference type="PROSITE" id="PS51155">
    <property type="entry name" value="CHIT_BIND_RR_2"/>
    <property type="match status" value="1"/>
</dbReference>
<comment type="caution">
    <text evidence="5">The sequence shown here is derived from an EMBL/GenBank/DDBJ whole genome shotgun (WGS) entry which is preliminary data.</text>
</comment>
<proteinExistence type="predicted"/>
<evidence type="ECO:0000313" key="5">
    <source>
        <dbReference type="EMBL" id="CAH2264133.1"/>
    </source>
</evidence>
<dbReference type="PANTHER" id="PTHR12236">
    <property type="entry name" value="STRUCTURAL CONTITUENT OF CUTICLE"/>
    <property type="match status" value="1"/>
</dbReference>
<keyword evidence="6" id="KW-1185">Reference proteome</keyword>
<name>A0A8S4SJE3_9NEOP</name>
<dbReference type="EMBL" id="CAKXAJ010026243">
    <property type="protein sequence ID" value="CAH2264133.1"/>
    <property type="molecule type" value="Genomic_DNA"/>
</dbReference>
<dbReference type="GO" id="GO:0005615">
    <property type="term" value="C:extracellular space"/>
    <property type="evidence" value="ECO:0007669"/>
    <property type="project" value="TreeGrafter"/>
</dbReference>
<evidence type="ECO:0000256" key="1">
    <source>
        <dbReference type="ARBA" id="ARBA00022460"/>
    </source>
</evidence>
<feature type="signal peptide" evidence="4">
    <location>
        <begin position="1"/>
        <end position="20"/>
    </location>
</feature>
<dbReference type="InterPro" id="IPR031311">
    <property type="entry name" value="CHIT_BIND_RR_consensus"/>
</dbReference>
<accession>A0A8S4SJE3</accession>
<dbReference type="GO" id="GO:0031012">
    <property type="term" value="C:extracellular matrix"/>
    <property type="evidence" value="ECO:0007669"/>
    <property type="project" value="TreeGrafter"/>
</dbReference>
<sequence>MNAKMYHILTILYFLTLSAAISGKPSQNAIEDVYQRYAYNHAIDTSYNGDKEQFGYREDQLNAAYPSQLEPHGNLRVVEYATDDFSSGFNAIVQKLAASLSEASPLFGPLPLPLPPVNPSIDPLNYGFGTEALPEGLPKVTVTGRSIPWDPKTHSFGGWVPLNGPGRQAPMARIVTRKYVNGQLYKVFCLIAAAVANPPALYETYATVGSIPNPNYSFNYAVNDPHTGDNKAQWETRDGDVVRGAYSLVEPDGNIRIVEYVADSIHGFNAVVKRTRPNVHPVSLPAAAPLIAAPVFEPVAHIAPIATPIYEPLEAPIVPIEPAPIYEPFNPWSYLPIGNPAPWVSLTGTSYGKKGNIVRRWTAGPISLDGQKVTIQTKH</sequence>
<evidence type="ECO:0000313" key="6">
    <source>
        <dbReference type="Proteomes" id="UP000838756"/>
    </source>
</evidence>
<dbReference type="PROSITE" id="PS00233">
    <property type="entry name" value="CHIT_BIND_RR_1"/>
    <property type="match status" value="1"/>
</dbReference>
<dbReference type="GO" id="GO:0042302">
    <property type="term" value="F:structural constituent of cuticle"/>
    <property type="evidence" value="ECO:0007669"/>
    <property type="project" value="UniProtKB-UniRule"/>
</dbReference>
<dbReference type="OrthoDB" id="7345025at2759"/>
<keyword evidence="1 3" id="KW-0193">Cuticle</keyword>
<dbReference type="PRINTS" id="PR00947">
    <property type="entry name" value="CUTICLE"/>
</dbReference>
<evidence type="ECO:0000256" key="2">
    <source>
        <dbReference type="ARBA" id="ARBA00022729"/>
    </source>
</evidence>
<dbReference type="Pfam" id="PF00379">
    <property type="entry name" value="Chitin_bind_4"/>
    <property type="match status" value="1"/>
</dbReference>
<dbReference type="InterPro" id="IPR000618">
    <property type="entry name" value="Insect_cuticle"/>
</dbReference>
<dbReference type="InterPro" id="IPR051217">
    <property type="entry name" value="Insect_Cuticle_Struc_Prot"/>
</dbReference>
<evidence type="ECO:0000256" key="3">
    <source>
        <dbReference type="PROSITE-ProRule" id="PRU00497"/>
    </source>
</evidence>
<organism evidence="5 6">
    <name type="scientific">Pararge aegeria aegeria</name>
    <dbReference type="NCBI Taxonomy" id="348720"/>
    <lineage>
        <taxon>Eukaryota</taxon>
        <taxon>Metazoa</taxon>
        <taxon>Ecdysozoa</taxon>
        <taxon>Arthropoda</taxon>
        <taxon>Hexapoda</taxon>
        <taxon>Insecta</taxon>
        <taxon>Pterygota</taxon>
        <taxon>Neoptera</taxon>
        <taxon>Endopterygota</taxon>
        <taxon>Lepidoptera</taxon>
        <taxon>Glossata</taxon>
        <taxon>Ditrysia</taxon>
        <taxon>Papilionoidea</taxon>
        <taxon>Nymphalidae</taxon>
        <taxon>Satyrinae</taxon>
        <taxon>Satyrini</taxon>
        <taxon>Parargina</taxon>
        <taxon>Pararge</taxon>
    </lineage>
</organism>
<dbReference type="Proteomes" id="UP000838756">
    <property type="component" value="Unassembled WGS sequence"/>
</dbReference>
<dbReference type="AlphaFoldDB" id="A0A8S4SJE3"/>
<gene>
    <name evidence="5" type="primary">jg10301</name>
    <name evidence="5" type="ORF">PAEG_LOCUS24509</name>
</gene>
<feature type="chain" id="PRO_5035919464" evidence="4">
    <location>
        <begin position="21"/>
        <end position="379"/>
    </location>
</feature>
<keyword evidence="2 4" id="KW-0732">Signal</keyword>
<dbReference type="PANTHER" id="PTHR12236:SF95">
    <property type="entry name" value="CUTICULAR PROTEIN 76BD, ISOFORM C-RELATED"/>
    <property type="match status" value="1"/>
</dbReference>
<reference evidence="5" key="1">
    <citation type="submission" date="2022-03" db="EMBL/GenBank/DDBJ databases">
        <authorList>
            <person name="Lindestad O."/>
        </authorList>
    </citation>
    <scope>NUCLEOTIDE SEQUENCE</scope>
</reference>
<protein>
    <submittedName>
        <fullName evidence="5">Jg10301 protein</fullName>
    </submittedName>
</protein>